<dbReference type="Proteomes" id="UP000829447">
    <property type="component" value="Linkage Group LG28"/>
</dbReference>
<evidence type="ECO:0000313" key="1">
    <source>
        <dbReference type="EMBL" id="MCI4394753.1"/>
    </source>
</evidence>
<sequence length="87" mass="9273">MKIVKFKNGSTVTESTLSFSSNGPTVNATQVKNTLLDGLKNLTFTVDPNSINVTQTLGNSMPPVIASSLSVIWMSLLSLLLSVALQF</sequence>
<evidence type="ECO:0000313" key="2">
    <source>
        <dbReference type="Proteomes" id="UP000829447"/>
    </source>
</evidence>
<dbReference type="EMBL" id="CM040481">
    <property type="protein sequence ID" value="MCI4394753.1"/>
    <property type="molecule type" value="Genomic_DNA"/>
</dbReference>
<comment type="caution">
    <text evidence="1">The sequence shown here is derived from an EMBL/GenBank/DDBJ whole genome shotgun (WGS) entry which is preliminary data.</text>
</comment>
<reference evidence="1 2" key="1">
    <citation type="journal article" date="2022" name="bioRxiv">
        <title>An ancient truncated duplication of the anti-Mullerian hormone receptor type 2 gene is a potential conserved master sex determinant in the Pangasiidae catfish family.</title>
        <authorList>
            <person name="Wen M."/>
            <person name="Pan Q."/>
            <person name="Jouanno E."/>
            <person name="Montfort J."/>
            <person name="Zahm M."/>
            <person name="Cabau C."/>
            <person name="Klopp C."/>
            <person name="Iampietro C."/>
            <person name="Roques C."/>
            <person name="Bouchez O."/>
            <person name="Castinel A."/>
            <person name="Donnadieu C."/>
            <person name="Parrinello H."/>
            <person name="Poncet C."/>
            <person name="Belmonte E."/>
            <person name="Gautier V."/>
            <person name="Avarre J.-C."/>
            <person name="Dugue R."/>
            <person name="Gustiano R."/>
            <person name="Ha T.T.T."/>
            <person name="Campet M."/>
            <person name="Sriphairoj K."/>
            <person name="Ribolli J."/>
            <person name="de Almeida F.L."/>
            <person name="Desvignes T."/>
            <person name="Postlethwait J.H."/>
            <person name="Bucao C.F."/>
            <person name="Robinson-Rechavi M."/>
            <person name="Bobe J."/>
            <person name="Herpin A."/>
            <person name="Guiguen Y."/>
        </authorList>
    </citation>
    <scope>NUCLEOTIDE SEQUENCE [LARGE SCALE GENOMIC DNA]</scope>
    <source>
        <strain evidence="1">YG-Dec2019</strain>
    </source>
</reference>
<keyword evidence="2" id="KW-1185">Reference proteome</keyword>
<protein>
    <submittedName>
        <fullName evidence="1">Uncharacterized protein</fullName>
    </submittedName>
</protein>
<name>A0ACC5XTY0_PANGG</name>
<proteinExistence type="predicted"/>
<organism evidence="1 2">
    <name type="scientific">Pangasianodon gigas</name>
    <name type="common">Mekong giant catfish</name>
    <name type="synonym">Pangasius gigas</name>
    <dbReference type="NCBI Taxonomy" id="30993"/>
    <lineage>
        <taxon>Eukaryota</taxon>
        <taxon>Metazoa</taxon>
        <taxon>Chordata</taxon>
        <taxon>Craniata</taxon>
        <taxon>Vertebrata</taxon>
        <taxon>Euteleostomi</taxon>
        <taxon>Actinopterygii</taxon>
        <taxon>Neopterygii</taxon>
        <taxon>Teleostei</taxon>
        <taxon>Ostariophysi</taxon>
        <taxon>Siluriformes</taxon>
        <taxon>Pangasiidae</taxon>
        <taxon>Pangasianodon</taxon>
    </lineage>
</organism>
<accession>A0ACC5XTY0</accession>
<gene>
    <name evidence="1" type="ORF">PGIGA_G00172380</name>
</gene>